<name>A0A5P1ENN0_ASPOF</name>
<evidence type="ECO:0000313" key="2">
    <source>
        <dbReference type="Proteomes" id="UP000243459"/>
    </source>
</evidence>
<accession>A0A5P1ENN0</accession>
<proteinExistence type="predicted"/>
<dbReference type="Gramene" id="ONK67615">
    <property type="protein sequence ID" value="ONK67615"/>
    <property type="gene ID" value="A4U43_C05F1920"/>
</dbReference>
<organism evidence="1 2">
    <name type="scientific">Asparagus officinalis</name>
    <name type="common">Garden asparagus</name>
    <dbReference type="NCBI Taxonomy" id="4686"/>
    <lineage>
        <taxon>Eukaryota</taxon>
        <taxon>Viridiplantae</taxon>
        <taxon>Streptophyta</taxon>
        <taxon>Embryophyta</taxon>
        <taxon>Tracheophyta</taxon>
        <taxon>Spermatophyta</taxon>
        <taxon>Magnoliopsida</taxon>
        <taxon>Liliopsida</taxon>
        <taxon>Asparagales</taxon>
        <taxon>Asparagaceae</taxon>
        <taxon>Asparagoideae</taxon>
        <taxon>Asparagus</taxon>
    </lineage>
</organism>
<gene>
    <name evidence="1" type="ORF">A4U43_C05F1920</name>
</gene>
<dbReference type="EMBL" id="CM007385">
    <property type="protein sequence ID" value="ONK67615.1"/>
    <property type="molecule type" value="Genomic_DNA"/>
</dbReference>
<protein>
    <submittedName>
        <fullName evidence="1">Uncharacterized protein</fullName>
    </submittedName>
</protein>
<keyword evidence="2" id="KW-1185">Reference proteome</keyword>
<reference evidence="2" key="1">
    <citation type="journal article" date="2017" name="Nat. Commun.">
        <title>The asparagus genome sheds light on the origin and evolution of a young Y chromosome.</title>
        <authorList>
            <person name="Harkess A."/>
            <person name="Zhou J."/>
            <person name="Xu C."/>
            <person name="Bowers J.E."/>
            <person name="Van der Hulst R."/>
            <person name="Ayyampalayam S."/>
            <person name="Mercati F."/>
            <person name="Riccardi P."/>
            <person name="McKain M.R."/>
            <person name="Kakrana A."/>
            <person name="Tang H."/>
            <person name="Ray J."/>
            <person name="Groenendijk J."/>
            <person name="Arikit S."/>
            <person name="Mathioni S.M."/>
            <person name="Nakano M."/>
            <person name="Shan H."/>
            <person name="Telgmann-Rauber A."/>
            <person name="Kanno A."/>
            <person name="Yue Z."/>
            <person name="Chen H."/>
            <person name="Li W."/>
            <person name="Chen Y."/>
            <person name="Xu X."/>
            <person name="Zhang Y."/>
            <person name="Luo S."/>
            <person name="Chen H."/>
            <person name="Gao J."/>
            <person name="Mao Z."/>
            <person name="Pires J.C."/>
            <person name="Luo M."/>
            <person name="Kudrna D."/>
            <person name="Wing R.A."/>
            <person name="Meyers B.C."/>
            <person name="Yi K."/>
            <person name="Kong H."/>
            <person name="Lavrijsen P."/>
            <person name="Sunseri F."/>
            <person name="Falavigna A."/>
            <person name="Ye Y."/>
            <person name="Leebens-Mack J.H."/>
            <person name="Chen G."/>
        </authorList>
    </citation>
    <scope>NUCLEOTIDE SEQUENCE [LARGE SCALE GENOMIC DNA]</scope>
    <source>
        <strain evidence="2">cv. DH0086</strain>
    </source>
</reference>
<dbReference type="Proteomes" id="UP000243459">
    <property type="component" value="Chromosome 5"/>
</dbReference>
<sequence length="134" mass="15155">MYICRPTKIQYLSERNLFHTMKLCLLCSGKDRATGKRMKHPNDVIEELDKKVSQETVGEYFINIDSPSHDATTWDTIDGSLKRKGKRRLSGDSDSLGEMMRETSAYIGSELVKSSQLIKDGLDILEVSLLNQAN</sequence>
<dbReference type="AlphaFoldDB" id="A0A5P1ENN0"/>
<evidence type="ECO:0000313" key="1">
    <source>
        <dbReference type="EMBL" id="ONK67615.1"/>
    </source>
</evidence>